<sequence length="571" mass="62828">MARLAIVVIQLLTILSIQRTLADLQVCNGKKIFILDINTFAEEANFPACKLDEAVVIRAKDGIPYLPNTTNVKSGEEGAFHIAAHGGPWHLYEAIRASTYNTEDPDEADFVYVYDHCLYMQWLAQVHTNGRVKPEGSPTYAGDILIRAYNAMLKSPLWQRRNGSNFIFYDPHPGFADGAAEGQFIDIMCNAARSSIHIVAETGQRNTCQDYWTLEKKLLVAPYVPGAVDHNQPLQGFEQAIVPLKQRETLLYWQGGCYPVEPAEEATIYTGKTLRYESALELGDVAPDVDVRCTDTTLGGQHLAFSKVIEDMRKSIFCLVLPGDSASARRTTEIFMSGCIPVFLGPPYGSMPFAKAVDYRGSSYVANVTQYGNWMNTPMLSENPLNDRPGHVQWIWFWVPDADIKQLGDSVLYAEKMKDIIPLLRSIPNKVVKEKLKSLDQERQKFAFQPSVTSQPSAINVVLEHICSTQTGGAAAEAPGSAPAVASRDVAQSPLDAQNRKVRGGIREASGLRLHDQSNYMIVQSAVQAAAHRYAAFRTGESLNVGLYKSAAAASVANEATRAAREMSSDG</sequence>
<dbReference type="PANTHER" id="PTHR11062:SF281">
    <property type="entry name" value="EXOSTOSIN-LIKE 2"/>
    <property type="match status" value="1"/>
</dbReference>
<dbReference type="InterPro" id="IPR004263">
    <property type="entry name" value="Exostosin"/>
</dbReference>
<dbReference type="PANTHER" id="PTHR11062">
    <property type="entry name" value="EXOSTOSIN HEPARAN SULFATE GLYCOSYLTRANSFERASE -RELATED"/>
    <property type="match status" value="1"/>
</dbReference>
<keyword evidence="3" id="KW-0333">Golgi apparatus</keyword>
<evidence type="ECO:0000313" key="8">
    <source>
        <dbReference type="Proteomes" id="UP001314263"/>
    </source>
</evidence>
<comment type="caution">
    <text evidence="7">The sequence shown here is derived from an EMBL/GenBank/DDBJ whole genome shotgun (WGS) entry which is preliminary data.</text>
</comment>
<feature type="domain" description="Exostosin GT47" evidence="6">
    <location>
        <begin position="89"/>
        <end position="367"/>
    </location>
</feature>
<feature type="chain" id="PRO_5043662309" description="Exostosin GT47 domain-containing protein" evidence="5">
    <location>
        <begin position="23"/>
        <end position="571"/>
    </location>
</feature>
<dbReference type="Pfam" id="PF03016">
    <property type="entry name" value="Exostosin_GT47"/>
    <property type="match status" value="1"/>
</dbReference>
<protein>
    <recommendedName>
        <fullName evidence="6">Exostosin GT47 domain-containing protein</fullName>
    </recommendedName>
</protein>
<evidence type="ECO:0000256" key="2">
    <source>
        <dbReference type="ARBA" id="ARBA00010271"/>
    </source>
</evidence>
<name>A0AAV1ILE6_9CHLO</name>
<reference evidence="7 8" key="1">
    <citation type="submission" date="2023-10" db="EMBL/GenBank/DDBJ databases">
        <authorList>
            <person name="Maclean D."/>
            <person name="Macfadyen A."/>
        </authorList>
    </citation>
    <scope>NUCLEOTIDE SEQUENCE [LARGE SCALE GENOMIC DNA]</scope>
</reference>
<evidence type="ECO:0000259" key="6">
    <source>
        <dbReference type="Pfam" id="PF03016"/>
    </source>
</evidence>
<dbReference type="GO" id="GO:0000139">
    <property type="term" value="C:Golgi membrane"/>
    <property type="evidence" value="ECO:0007669"/>
    <property type="project" value="UniProtKB-SubCell"/>
</dbReference>
<keyword evidence="8" id="KW-1185">Reference proteome</keyword>
<accession>A0AAV1ILE6</accession>
<feature type="region of interest" description="Disordered" evidence="4">
    <location>
        <begin position="477"/>
        <end position="498"/>
    </location>
</feature>
<feature type="signal peptide" evidence="5">
    <location>
        <begin position="1"/>
        <end position="22"/>
    </location>
</feature>
<dbReference type="Proteomes" id="UP001314263">
    <property type="component" value="Unassembled WGS sequence"/>
</dbReference>
<comment type="similarity">
    <text evidence="2">Belongs to the glycosyltransferase 47 family.</text>
</comment>
<comment type="subcellular location">
    <subcellularLocation>
        <location evidence="1">Golgi apparatus membrane</location>
        <topology evidence="1">Single-pass type II membrane protein</topology>
    </subcellularLocation>
</comment>
<evidence type="ECO:0000313" key="7">
    <source>
        <dbReference type="EMBL" id="CAK0786769.1"/>
    </source>
</evidence>
<evidence type="ECO:0000256" key="5">
    <source>
        <dbReference type="SAM" id="SignalP"/>
    </source>
</evidence>
<keyword evidence="5" id="KW-0732">Signal</keyword>
<dbReference type="EMBL" id="CAUYUE010000015">
    <property type="protein sequence ID" value="CAK0786769.1"/>
    <property type="molecule type" value="Genomic_DNA"/>
</dbReference>
<evidence type="ECO:0000256" key="4">
    <source>
        <dbReference type="SAM" id="MobiDB-lite"/>
    </source>
</evidence>
<evidence type="ECO:0000256" key="1">
    <source>
        <dbReference type="ARBA" id="ARBA00004323"/>
    </source>
</evidence>
<dbReference type="GO" id="GO:0016757">
    <property type="term" value="F:glycosyltransferase activity"/>
    <property type="evidence" value="ECO:0007669"/>
    <property type="project" value="InterPro"/>
</dbReference>
<gene>
    <name evidence="7" type="ORF">CVIRNUC_009983</name>
</gene>
<dbReference type="InterPro" id="IPR040911">
    <property type="entry name" value="Exostosin_GT47"/>
</dbReference>
<feature type="compositionally biased region" description="Low complexity" evidence="4">
    <location>
        <begin position="477"/>
        <end position="487"/>
    </location>
</feature>
<evidence type="ECO:0000256" key="3">
    <source>
        <dbReference type="ARBA" id="ARBA00023034"/>
    </source>
</evidence>
<proteinExistence type="inferred from homology"/>
<dbReference type="AlphaFoldDB" id="A0AAV1ILE6"/>
<organism evidence="7 8">
    <name type="scientific">Coccomyxa viridis</name>
    <dbReference type="NCBI Taxonomy" id="1274662"/>
    <lineage>
        <taxon>Eukaryota</taxon>
        <taxon>Viridiplantae</taxon>
        <taxon>Chlorophyta</taxon>
        <taxon>core chlorophytes</taxon>
        <taxon>Trebouxiophyceae</taxon>
        <taxon>Trebouxiophyceae incertae sedis</taxon>
        <taxon>Coccomyxaceae</taxon>
        <taxon>Coccomyxa</taxon>
    </lineage>
</organism>